<evidence type="ECO:0000256" key="1">
    <source>
        <dbReference type="SAM" id="SignalP"/>
    </source>
</evidence>
<evidence type="ECO:0000313" key="3">
    <source>
        <dbReference type="Proteomes" id="UP000008694"/>
    </source>
</evidence>
<accession>D7LRK2</accession>
<dbReference type="EMBL" id="GL348717">
    <property type="protein sequence ID" value="EFH52144.1"/>
    <property type="molecule type" value="Genomic_DNA"/>
</dbReference>
<dbReference type="HOGENOM" id="CLU_189401_0_0_1"/>
<feature type="signal peptide" evidence="1">
    <location>
        <begin position="1"/>
        <end position="22"/>
    </location>
</feature>
<gene>
    <name evidence="2" type="ORF">ARALYDRAFT_906062</name>
</gene>
<dbReference type="Proteomes" id="UP000008694">
    <property type="component" value="Unassembled WGS sequence"/>
</dbReference>
<dbReference type="OrthoDB" id="1075066at2759"/>
<name>D7LRK2_ARALL</name>
<keyword evidence="1" id="KW-0732">Signal</keyword>
<proteinExistence type="predicted"/>
<feature type="chain" id="PRO_5003103040" description="Plant thionin family protein" evidence="1">
    <location>
        <begin position="23"/>
        <end position="90"/>
    </location>
</feature>
<dbReference type="AlphaFoldDB" id="D7LRK2"/>
<evidence type="ECO:0000313" key="2">
    <source>
        <dbReference type="EMBL" id="EFH52144.1"/>
    </source>
</evidence>
<evidence type="ECO:0008006" key="4">
    <source>
        <dbReference type="Google" id="ProtNLM"/>
    </source>
</evidence>
<sequence>MAMMKVMLMVVMMMVLVGTIIGEESHADCLERCQHLCADKPLDKNCVRQCVFFNCGPPSLPTNVHHSKYKYSYYTFFSYTFGYRCIFNRM</sequence>
<organism evidence="3">
    <name type="scientific">Arabidopsis lyrata subsp. lyrata</name>
    <name type="common">Lyre-leaved rock-cress</name>
    <dbReference type="NCBI Taxonomy" id="81972"/>
    <lineage>
        <taxon>Eukaryota</taxon>
        <taxon>Viridiplantae</taxon>
        <taxon>Streptophyta</taxon>
        <taxon>Embryophyta</taxon>
        <taxon>Tracheophyta</taxon>
        <taxon>Spermatophyta</taxon>
        <taxon>Magnoliopsida</taxon>
        <taxon>eudicotyledons</taxon>
        <taxon>Gunneridae</taxon>
        <taxon>Pentapetalae</taxon>
        <taxon>rosids</taxon>
        <taxon>malvids</taxon>
        <taxon>Brassicales</taxon>
        <taxon>Brassicaceae</taxon>
        <taxon>Camelineae</taxon>
        <taxon>Arabidopsis</taxon>
    </lineage>
</organism>
<keyword evidence="3" id="KW-1185">Reference proteome</keyword>
<reference evidence="3" key="1">
    <citation type="journal article" date="2011" name="Nat. Genet.">
        <title>The Arabidopsis lyrata genome sequence and the basis of rapid genome size change.</title>
        <authorList>
            <person name="Hu T.T."/>
            <person name="Pattyn P."/>
            <person name="Bakker E.G."/>
            <person name="Cao J."/>
            <person name="Cheng J.-F."/>
            <person name="Clark R.M."/>
            <person name="Fahlgren N."/>
            <person name="Fawcett J.A."/>
            <person name="Grimwood J."/>
            <person name="Gundlach H."/>
            <person name="Haberer G."/>
            <person name="Hollister J.D."/>
            <person name="Ossowski S."/>
            <person name="Ottilar R.P."/>
            <person name="Salamov A.A."/>
            <person name="Schneeberger K."/>
            <person name="Spannagl M."/>
            <person name="Wang X."/>
            <person name="Yang L."/>
            <person name="Nasrallah M.E."/>
            <person name="Bergelson J."/>
            <person name="Carrington J.C."/>
            <person name="Gaut B.S."/>
            <person name="Schmutz J."/>
            <person name="Mayer K.F.X."/>
            <person name="Van de Peer Y."/>
            <person name="Grigoriev I.V."/>
            <person name="Nordborg M."/>
            <person name="Weigel D."/>
            <person name="Guo Y.-L."/>
        </authorList>
    </citation>
    <scope>NUCLEOTIDE SEQUENCE [LARGE SCALE GENOMIC DNA]</scope>
    <source>
        <strain evidence="3">cv. MN47</strain>
    </source>
</reference>
<dbReference type="Gramene" id="scaffold_501766.1">
    <property type="protein sequence ID" value="scaffold_501766.1"/>
    <property type="gene ID" value="scaffold_501766.1"/>
</dbReference>
<protein>
    <recommendedName>
        <fullName evidence="4">Plant thionin family protein</fullName>
    </recommendedName>
</protein>